<evidence type="ECO:0000313" key="1">
    <source>
        <dbReference type="EMBL" id="MBX13563.1"/>
    </source>
</evidence>
<proteinExistence type="predicted"/>
<sequence>MAIVFLDSKTLKLKVNVFCSMI</sequence>
<protein>
    <submittedName>
        <fullName evidence="1">Uncharacterized protein</fullName>
    </submittedName>
</protein>
<organism evidence="1">
    <name type="scientific">Rhizophora mucronata</name>
    <name type="common">Asiatic mangrove</name>
    <dbReference type="NCBI Taxonomy" id="61149"/>
    <lineage>
        <taxon>Eukaryota</taxon>
        <taxon>Viridiplantae</taxon>
        <taxon>Streptophyta</taxon>
        <taxon>Embryophyta</taxon>
        <taxon>Tracheophyta</taxon>
        <taxon>Spermatophyta</taxon>
        <taxon>Magnoliopsida</taxon>
        <taxon>eudicotyledons</taxon>
        <taxon>Gunneridae</taxon>
        <taxon>Pentapetalae</taxon>
        <taxon>rosids</taxon>
        <taxon>fabids</taxon>
        <taxon>Malpighiales</taxon>
        <taxon>Rhizophoraceae</taxon>
        <taxon>Rhizophora</taxon>
    </lineage>
</organism>
<dbReference type="AlphaFoldDB" id="A0A2P2L6H7"/>
<dbReference type="EMBL" id="GGEC01033079">
    <property type="protein sequence ID" value="MBX13563.1"/>
    <property type="molecule type" value="Transcribed_RNA"/>
</dbReference>
<reference evidence="1" key="1">
    <citation type="submission" date="2018-02" db="EMBL/GenBank/DDBJ databases">
        <title>Rhizophora mucronata_Transcriptome.</title>
        <authorList>
            <person name="Meera S.P."/>
            <person name="Sreeshan A."/>
            <person name="Augustine A."/>
        </authorList>
    </citation>
    <scope>NUCLEOTIDE SEQUENCE</scope>
    <source>
        <tissue evidence="1">Leaf</tissue>
    </source>
</reference>
<name>A0A2P2L6H7_RHIMU</name>
<accession>A0A2P2L6H7</accession>